<keyword evidence="5" id="KW-0413">Isomerase</keyword>
<comment type="caution">
    <text evidence="12">The sequence shown here is derived from an EMBL/GenBank/DDBJ whole genome shotgun (WGS) entry which is preliminary data.</text>
</comment>
<dbReference type="GO" id="GO:0031297">
    <property type="term" value="P:replication fork processing"/>
    <property type="evidence" value="ECO:0007669"/>
    <property type="project" value="TreeGrafter"/>
</dbReference>
<dbReference type="PROSITE" id="PS51198">
    <property type="entry name" value="UVRD_HELICASE_ATP_BIND"/>
    <property type="match status" value="1"/>
</dbReference>
<proteinExistence type="predicted"/>
<keyword evidence="1 9" id="KW-0547">Nucleotide-binding</keyword>
<evidence type="ECO:0000256" key="10">
    <source>
        <dbReference type="SAM" id="MobiDB-lite"/>
    </source>
</evidence>
<evidence type="ECO:0000313" key="12">
    <source>
        <dbReference type="EMBL" id="CAE7333432.1"/>
    </source>
</evidence>
<dbReference type="Proteomes" id="UP000604046">
    <property type="component" value="Unassembled WGS sequence"/>
</dbReference>
<evidence type="ECO:0000256" key="8">
    <source>
        <dbReference type="ARBA" id="ARBA00048988"/>
    </source>
</evidence>
<evidence type="ECO:0000256" key="5">
    <source>
        <dbReference type="ARBA" id="ARBA00023235"/>
    </source>
</evidence>
<feature type="binding site" evidence="9">
    <location>
        <begin position="112"/>
        <end position="119"/>
    </location>
    <ligand>
        <name>ATP</name>
        <dbReference type="ChEBI" id="CHEBI:30616"/>
    </ligand>
</feature>
<evidence type="ECO:0000256" key="6">
    <source>
        <dbReference type="ARBA" id="ARBA00034617"/>
    </source>
</evidence>
<sequence length="695" mass="77862">MPASCTKAGCPCSGDGLIAMFRTKCLECWRPLVPGQCIIPYTGVASGWMHSECPDKARGVLREYESVIDPEALNAGGHAPEPLERPRKQLTREQLRVLNFISLPGQLLRIVAVAGAGKTTTCVRLADRLLDSHFGERDLRILYVVFNDKAKEEASARFDKRVLVSTSHALAKKRAWPHDRVEGSHPGLDVVAQRLGLEQLAEAEVDKGQEGSASQDSERKRRRKVQKLYRRQARFVLKTLGSFLSSDSQHVEERHVFYKALEQKTFLPKLYIEKAQQAFKMMCDPNDLGWPQTHDGYLKLFQLQRGLNLGPQAPAPECCGGAMIPRNGRHGVFFKCGDCEKKANAADVLGFDVIIIDEAQDFTPCQADAFFRQAEHGARVYLVGDPRQRMYRWRGARDSFEKQDVGDLQFSLTESFRFGPEIAETANAVLTFAGGGHAVKVHGRGEPGQVLQPEEPLPPAGLGGRAAPVAVVIARTNKGIFQELVKRLSSAGVSGLSWARLGEGAPKYMFEEHSFEPYLKLRQGETVHMKGEEISTWEELHELIDEEDDTKMRTLAELVEEHEGNIPNLLRQLGTPKEDWREADLAFITGHQAKGLEFELVELASDFKMPFDEHGQLLPQECIQKPYFQEELNVLYVAITRAKRWLRLSPEVSKLLAALNATPSRKLRVPEGRPQKLEETRVGDAARWKLFEKAG</sequence>
<keyword evidence="3 9" id="KW-0347">Helicase</keyword>
<dbReference type="Gene3D" id="3.40.50.300">
    <property type="entry name" value="P-loop containing nucleotide triphosphate hydrolases"/>
    <property type="match status" value="3"/>
</dbReference>
<dbReference type="GO" id="GO:0003677">
    <property type="term" value="F:DNA binding"/>
    <property type="evidence" value="ECO:0007669"/>
    <property type="project" value="InterPro"/>
</dbReference>
<organism evidence="12 13">
    <name type="scientific">Symbiodinium natans</name>
    <dbReference type="NCBI Taxonomy" id="878477"/>
    <lineage>
        <taxon>Eukaryota</taxon>
        <taxon>Sar</taxon>
        <taxon>Alveolata</taxon>
        <taxon>Dinophyceae</taxon>
        <taxon>Suessiales</taxon>
        <taxon>Symbiodiniaceae</taxon>
        <taxon>Symbiodinium</taxon>
    </lineage>
</organism>
<gene>
    <name evidence="12" type="primary">fbh1</name>
    <name evidence="12" type="ORF">SNAT2548_LOCUS17438</name>
</gene>
<dbReference type="GO" id="GO:0005634">
    <property type="term" value="C:nucleus"/>
    <property type="evidence" value="ECO:0007669"/>
    <property type="project" value="TreeGrafter"/>
</dbReference>
<evidence type="ECO:0000256" key="2">
    <source>
        <dbReference type="ARBA" id="ARBA00022801"/>
    </source>
</evidence>
<dbReference type="GO" id="GO:0000724">
    <property type="term" value="P:double-strand break repair via homologous recombination"/>
    <property type="evidence" value="ECO:0007669"/>
    <property type="project" value="TreeGrafter"/>
</dbReference>
<dbReference type="Gene3D" id="1.10.486.10">
    <property type="entry name" value="PCRA, domain 4"/>
    <property type="match status" value="1"/>
</dbReference>
<dbReference type="PANTHER" id="PTHR11070:SF30">
    <property type="entry name" value="F-BOX DNA HELICASE 1"/>
    <property type="match status" value="1"/>
</dbReference>
<dbReference type="GO" id="GO:0016787">
    <property type="term" value="F:hydrolase activity"/>
    <property type="evidence" value="ECO:0007669"/>
    <property type="project" value="UniProtKB-UniRule"/>
</dbReference>
<evidence type="ECO:0000256" key="4">
    <source>
        <dbReference type="ARBA" id="ARBA00022840"/>
    </source>
</evidence>
<dbReference type="EMBL" id="CAJNDS010002112">
    <property type="protein sequence ID" value="CAE7333432.1"/>
    <property type="molecule type" value="Genomic_DNA"/>
</dbReference>
<dbReference type="PANTHER" id="PTHR11070">
    <property type="entry name" value="UVRD / RECB / PCRA DNA HELICASE FAMILY MEMBER"/>
    <property type="match status" value="1"/>
</dbReference>
<dbReference type="InterPro" id="IPR027417">
    <property type="entry name" value="P-loop_NTPase"/>
</dbReference>
<feature type="region of interest" description="Disordered" evidence="10">
    <location>
        <begin position="204"/>
        <end position="224"/>
    </location>
</feature>
<dbReference type="InterPro" id="IPR000212">
    <property type="entry name" value="DNA_helicase_UvrD/REP"/>
</dbReference>
<name>A0A812PFP5_9DINO</name>
<dbReference type="SUPFAM" id="SSF52540">
    <property type="entry name" value="P-loop containing nucleoside triphosphate hydrolases"/>
    <property type="match status" value="1"/>
</dbReference>
<evidence type="ECO:0000256" key="9">
    <source>
        <dbReference type="PROSITE-ProRule" id="PRU00560"/>
    </source>
</evidence>
<dbReference type="AlphaFoldDB" id="A0A812PFP5"/>
<evidence type="ECO:0000313" key="13">
    <source>
        <dbReference type="Proteomes" id="UP000604046"/>
    </source>
</evidence>
<dbReference type="InterPro" id="IPR014016">
    <property type="entry name" value="UvrD-like_ATP-bd"/>
</dbReference>
<protein>
    <recommendedName>
        <fullName evidence="7">DNA 3'-5' helicase</fullName>
        <ecNumber evidence="7">5.6.2.4</ecNumber>
    </recommendedName>
</protein>
<comment type="catalytic activity">
    <reaction evidence="6">
        <text>Couples ATP hydrolysis with the unwinding of duplex DNA by translocating in the 3'-5' direction.</text>
        <dbReference type="EC" id="5.6.2.4"/>
    </reaction>
</comment>
<keyword evidence="4 9" id="KW-0067">ATP-binding</keyword>
<evidence type="ECO:0000259" key="11">
    <source>
        <dbReference type="PROSITE" id="PS51198"/>
    </source>
</evidence>
<keyword evidence="13" id="KW-1185">Reference proteome</keyword>
<evidence type="ECO:0000256" key="7">
    <source>
        <dbReference type="ARBA" id="ARBA00034808"/>
    </source>
</evidence>
<keyword evidence="2 9" id="KW-0378">Hydrolase</keyword>
<dbReference type="GO" id="GO:0043138">
    <property type="term" value="F:3'-5' DNA helicase activity"/>
    <property type="evidence" value="ECO:0007669"/>
    <property type="project" value="UniProtKB-EC"/>
</dbReference>
<reference evidence="12" key="1">
    <citation type="submission" date="2021-02" db="EMBL/GenBank/DDBJ databases">
        <authorList>
            <person name="Dougan E. K."/>
            <person name="Rhodes N."/>
            <person name="Thang M."/>
            <person name="Chan C."/>
        </authorList>
    </citation>
    <scope>NUCLEOTIDE SEQUENCE</scope>
</reference>
<comment type="catalytic activity">
    <reaction evidence="8">
        <text>ATP + H2O = ADP + phosphate + H(+)</text>
        <dbReference type="Rhea" id="RHEA:13065"/>
        <dbReference type="ChEBI" id="CHEBI:15377"/>
        <dbReference type="ChEBI" id="CHEBI:15378"/>
        <dbReference type="ChEBI" id="CHEBI:30616"/>
        <dbReference type="ChEBI" id="CHEBI:43474"/>
        <dbReference type="ChEBI" id="CHEBI:456216"/>
        <dbReference type="EC" id="5.6.2.4"/>
    </reaction>
</comment>
<dbReference type="Pfam" id="PF13245">
    <property type="entry name" value="AAA_19"/>
    <property type="match status" value="1"/>
</dbReference>
<dbReference type="Pfam" id="PF13361">
    <property type="entry name" value="UvrD_C"/>
    <property type="match status" value="1"/>
</dbReference>
<dbReference type="OrthoDB" id="420939at2759"/>
<dbReference type="GO" id="GO:0005524">
    <property type="term" value="F:ATP binding"/>
    <property type="evidence" value="ECO:0007669"/>
    <property type="project" value="UniProtKB-UniRule"/>
</dbReference>
<dbReference type="EC" id="5.6.2.4" evidence="7"/>
<evidence type="ECO:0000256" key="3">
    <source>
        <dbReference type="ARBA" id="ARBA00022806"/>
    </source>
</evidence>
<evidence type="ECO:0000256" key="1">
    <source>
        <dbReference type="ARBA" id="ARBA00022741"/>
    </source>
</evidence>
<dbReference type="InterPro" id="IPR014017">
    <property type="entry name" value="DNA_helicase_UvrD-like_C"/>
</dbReference>
<feature type="domain" description="UvrD-like helicase ATP-binding" evidence="11">
    <location>
        <begin position="91"/>
        <end position="419"/>
    </location>
</feature>
<accession>A0A812PFP5</accession>